<name>A0A1I3C096_9PLAN</name>
<accession>A0A1I3C096</accession>
<evidence type="ECO:0000256" key="1">
    <source>
        <dbReference type="SAM" id="MobiDB-lite"/>
    </source>
</evidence>
<dbReference type="AlphaFoldDB" id="A0A1I3C096"/>
<organism evidence="2 3">
    <name type="scientific">Planctomicrobium piriforme</name>
    <dbReference type="NCBI Taxonomy" id="1576369"/>
    <lineage>
        <taxon>Bacteria</taxon>
        <taxon>Pseudomonadati</taxon>
        <taxon>Planctomycetota</taxon>
        <taxon>Planctomycetia</taxon>
        <taxon>Planctomycetales</taxon>
        <taxon>Planctomycetaceae</taxon>
        <taxon>Planctomicrobium</taxon>
    </lineage>
</organism>
<feature type="region of interest" description="Disordered" evidence="1">
    <location>
        <begin position="1"/>
        <end position="26"/>
    </location>
</feature>
<protein>
    <submittedName>
        <fullName evidence="2">Uncharacterized protein</fullName>
    </submittedName>
</protein>
<proteinExistence type="predicted"/>
<reference evidence="3" key="1">
    <citation type="submission" date="2016-10" db="EMBL/GenBank/DDBJ databases">
        <authorList>
            <person name="Varghese N."/>
            <person name="Submissions S."/>
        </authorList>
    </citation>
    <scope>NUCLEOTIDE SEQUENCE [LARGE SCALE GENOMIC DNA]</scope>
    <source>
        <strain evidence="3">DSM 26348</strain>
    </source>
</reference>
<evidence type="ECO:0000313" key="2">
    <source>
        <dbReference type="EMBL" id="SFH67391.1"/>
    </source>
</evidence>
<dbReference type="RefSeq" id="WP_139228204.1">
    <property type="nucleotide sequence ID" value="NZ_FOQD01000002.1"/>
</dbReference>
<keyword evidence="3" id="KW-1185">Reference proteome</keyword>
<evidence type="ECO:0000313" key="3">
    <source>
        <dbReference type="Proteomes" id="UP000199518"/>
    </source>
</evidence>
<sequence length="71" mass="8356">MIQKAPAKSRTRGVKKTPSNTQIAKKRSEIRSTWTVEERHRRVPTLREDAADLRFQAHLKFLEFLMAHQAR</sequence>
<gene>
    <name evidence="2" type="ORF">SAMN05421753_1022</name>
</gene>
<dbReference type="EMBL" id="FOQD01000002">
    <property type="protein sequence ID" value="SFH67391.1"/>
    <property type="molecule type" value="Genomic_DNA"/>
</dbReference>
<dbReference type="Proteomes" id="UP000199518">
    <property type="component" value="Unassembled WGS sequence"/>
</dbReference>